<proteinExistence type="predicted"/>
<dbReference type="AlphaFoldDB" id="A0A662DFZ8"/>
<organism evidence="2 3">
    <name type="scientific">Aerophobetes bacterium</name>
    <dbReference type="NCBI Taxonomy" id="2030807"/>
    <lineage>
        <taxon>Bacteria</taxon>
        <taxon>Candidatus Aerophobota</taxon>
    </lineage>
</organism>
<dbReference type="Proteomes" id="UP000885660">
    <property type="component" value="Unassembled WGS sequence"/>
</dbReference>
<reference evidence="2 3" key="1">
    <citation type="submission" date="2018-06" db="EMBL/GenBank/DDBJ databases">
        <title>Extensive metabolic versatility and redundancy in microbially diverse, dynamic hydrothermal sediments.</title>
        <authorList>
            <person name="Dombrowski N."/>
            <person name="Teske A."/>
            <person name="Baker B.J."/>
        </authorList>
    </citation>
    <scope>NUCLEOTIDE SEQUENCE [LARGE SCALE GENOMIC DNA]</scope>
    <source>
        <strain evidence="2">B19_G9</strain>
    </source>
</reference>
<dbReference type="Proteomes" id="UP000267654">
    <property type="component" value="Unassembled WGS sequence"/>
</dbReference>
<name>A0A662DFZ8_UNCAE</name>
<gene>
    <name evidence="2" type="ORF">DRI96_03020</name>
    <name evidence="1" type="ORF">ENG47_00210</name>
</gene>
<dbReference type="EMBL" id="QMQB01000091">
    <property type="protein sequence ID" value="RLE13407.1"/>
    <property type="molecule type" value="Genomic_DNA"/>
</dbReference>
<reference evidence="1" key="2">
    <citation type="journal article" date="2020" name="mSystems">
        <title>Genome- and Community-Level Interaction Insights into Carbon Utilization and Element Cycling Functions of Hydrothermarchaeota in Hydrothermal Sediment.</title>
        <authorList>
            <person name="Zhou Z."/>
            <person name="Liu Y."/>
            <person name="Xu W."/>
            <person name="Pan J."/>
            <person name="Luo Z.H."/>
            <person name="Li M."/>
        </authorList>
    </citation>
    <scope>NUCLEOTIDE SEQUENCE [LARGE SCALE GENOMIC DNA]</scope>
    <source>
        <strain evidence="1">HyVt-219</strain>
    </source>
</reference>
<evidence type="ECO:0000313" key="1">
    <source>
        <dbReference type="EMBL" id="HDN84163.1"/>
    </source>
</evidence>
<comment type="caution">
    <text evidence="2">The sequence shown here is derived from an EMBL/GenBank/DDBJ whole genome shotgun (WGS) entry which is preliminary data.</text>
</comment>
<evidence type="ECO:0000313" key="2">
    <source>
        <dbReference type="EMBL" id="RLE13407.1"/>
    </source>
</evidence>
<dbReference type="Pfam" id="PF08897">
    <property type="entry name" value="DUF1841"/>
    <property type="match status" value="1"/>
</dbReference>
<accession>A0A662DFZ8</accession>
<dbReference type="InterPro" id="IPR014993">
    <property type="entry name" value="DUF1841"/>
</dbReference>
<protein>
    <submittedName>
        <fullName evidence="1">DUF1841 family protein</fullName>
    </submittedName>
</protein>
<evidence type="ECO:0000313" key="3">
    <source>
        <dbReference type="Proteomes" id="UP000267654"/>
    </source>
</evidence>
<sequence>MEENKNMQERLSRAWNEIMGSSERRRIREVWKKMKDKKGELPKEDEKLAKVLLEHKEYESIWETTPPNPEVKIEGVNPYLHIYLHLAIENQLAEENPRQVSRYVSKRIAEGEDRHKVIHEIAVVFSESLLDSLKYRRPLDRIRYIQKLKELIG</sequence>
<dbReference type="EMBL" id="DRBC01000016">
    <property type="protein sequence ID" value="HDN84163.1"/>
    <property type="molecule type" value="Genomic_DNA"/>
</dbReference>